<sequence>MAPRKKAKSSRKAKANSANDVDVSQVAAPSTNPVFPLEVFLEVFEYAEPRELLQLARTNKTFRAVLMRSKAARIWDQALARIAPPIKCPSYMSLPFFCSVAFESFCSICGIHARNAPYWRLRLRLCPKCKESKTSSVVRHPQPPLFTQLTGETLRGSRKQIFLVEDSARFWKELEAQKTDKGRVEVDRKYAQLMRDIRQCSTRIQGWHSSYRKEEEKRERARKEALLQDRLAQYVTFGFSWPKIPYFCNIRITSKLKAMPGWKDGYNELLEECLQSHADVYKPVALEANEWKTLGPSLLRALKQRNTTWALEKRIEEHDRRFDHLEKVVEFFLKAWSPEFQPDPIEFYQDATIRLFLEEDLNSTMSRDTVRQHVMPLLPRLLDELRAKADTSFRKLCRQLLQTPDHIDTLQLAMVSRCPFYCDQCSYFYGTYPKILSGHTPCKATAMDNNRGYTSHWRASRTFEAWEELWLDENTRGSASCGRKPSTWDFYRLGYVQDPTEWVIEACQMDKATATILDMDMATDVRFACKFVGVNGVERYCTRAMIWSVALDHKSHSLTNARYGDYSLVVDDGVFELSESED</sequence>
<feature type="domain" description="F-box" evidence="1">
    <location>
        <begin position="29"/>
        <end position="78"/>
    </location>
</feature>
<comment type="caution">
    <text evidence="2">The sequence shown here is derived from an EMBL/GenBank/DDBJ whole genome shotgun (WGS) entry which is preliminary data.</text>
</comment>
<dbReference type="PROSITE" id="PS50181">
    <property type="entry name" value="FBOX"/>
    <property type="match status" value="1"/>
</dbReference>
<dbReference type="Proteomes" id="UP001556367">
    <property type="component" value="Unassembled WGS sequence"/>
</dbReference>
<dbReference type="InterPro" id="IPR036047">
    <property type="entry name" value="F-box-like_dom_sf"/>
</dbReference>
<proteinExistence type="predicted"/>
<reference evidence="3" key="1">
    <citation type="submission" date="2024-06" db="EMBL/GenBank/DDBJ databases">
        <title>Multi-omics analyses provide insights into the biosynthesis of the anticancer antibiotic pleurotin in Hohenbuehelia grisea.</title>
        <authorList>
            <person name="Weaver J.A."/>
            <person name="Alberti F."/>
        </authorList>
    </citation>
    <scope>NUCLEOTIDE SEQUENCE [LARGE SCALE GENOMIC DNA]</scope>
    <source>
        <strain evidence="3">T-177</strain>
    </source>
</reference>
<protein>
    <recommendedName>
        <fullName evidence="1">F-box domain-containing protein</fullName>
    </recommendedName>
</protein>
<dbReference type="EMBL" id="JASNQZ010000011">
    <property type="protein sequence ID" value="KAL0951491.1"/>
    <property type="molecule type" value="Genomic_DNA"/>
</dbReference>
<evidence type="ECO:0000259" key="1">
    <source>
        <dbReference type="PROSITE" id="PS50181"/>
    </source>
</evidence>
<dbReference type="CDD" id="cd09917">
    <property type="entry name" value="F-box_SF"/>
    <property type="match status" value="1"/>
</dbReference>
<evidence type="ECO:0000313" key="3">
    <source>
        <dbReference type="Proteomes" id="UP001556367"/>
    </source>
</evidence>
<organism evidence="2 3">
    <name type="scientific">Hohenbuehelia grisea</name>
    <dbReference type="NCBI Taxonomy" id="104357"/>
    <lineage>
        <taxon>Eukaryota</taxon>
        <taxon>Fungi</taxon>
        <taxon>Dikarya</taxon>
        <taxon>Basidiomycota</taxon>
        <taxon>Agaricomycotina</taxon>
        <taxon>Agaricomycetes</taxon>
        <taxon>Agaricomycetidae</taxon>
        <taxon>Agaricales</taxon>
        <taxon>Pleurotineae</taxon>
        <taxon>Pleurotaceae</taxon>
        <taxon>Hohenbuehelia</taxon>
    </lineage>
</organism>
<evidence type="ECO:0000313" key="2">
    <source>
        <dbReference type="EMBL" id="KAL0951491.1"/>
    </source>
</evidence>
<accession>A0ABR3J820</accession>
<gene>
    <name evidence="2" type="ORF">HGRIS_008176</name>
</gene>
<dbReference type="SUPFAM" id="SSF81383">
    <property type="entry name" value="F-box domain"/>
    <property type="match status" value="1"/>
</dbReference>
<dbReference type="InterPro" id="IPR001810">
    <property type="entry name" value="F-box_dom"/>
</dbReference>
<name>A0ABR3J820_9AGAR</name>
<keyword evidence="3" id="KW-1185">Reference proteome</keyword>